<dbReference type="InterPro" id="IPR051932">
    <property type="entry name" value="Bact_StressResp_Reg"/>
</dbReference>
<feature type="domain" description="STAS" evidence="2">
    <location>
        <begin position="165"/>
        <end position="276"/>
    </location>
</feature>
<proteinExistence type="predicted"/>
<organism evidence="3 4">
    <name type="scientific">Fictibacillus iocasae</name>
    <dbReference type="NCBI Taxonomy" id="2715437"/>
    <lineage>
        <taxon>Bacteria</taxon>
        <taxon>Bacillati</taxon>
        <taxon>Bacillota</taxon>
        <taxon>Bacilli</taxon>
        <taxon>Bacillales</taxon>
        <taxon>Fictibacillaceae</taxon>
        <taxon>Fictibacillus</taxon>
    </lineage>
</organism>
<reference evidence="4" key="1">
    <citation type="journal article" date="2019" name="Int. J. Syst. Evol. Microbiol.">
        <title>The Global Catalogue of Microorganisms (GCM) 10K type strain sequencing project: providing services to taxonomists for standard genome sequencing and annotation.</title>
        <authorList>
            <consortium name="The Broad Institute Genomics Platform"/>
            <consortium name="The Broad Institute Genome Sequencing Center for Infectious Disease"/>
            <person name="Wu L."/>
            <person name="Ma J."/>
        </authorList>
    </citation>
    <scope>NUCLEOTIDE SEQUENCE [LARGE SCALE GENOMIC DNA]</scope>
    <source>
        <strain evidence="4">NBRC 106396</strain>
    </source>
</reference>
<keyword evidence="4" id="KW-1185">Reference proteome</keyword>
<dbReference type="Gene3D" id="1.10.490.70">
    <property type="entry name" value="Histidine kinase N-terminal domain"/>
    <property type="match status" value="1"/>
</dbReference>
<name>A0ABW2NHY7_9BACL</name>
<dbReference type="EMBL" id="JBHTCP010000002">
    <property type="protein sequence ID" value="MFC7370292.1"/>
    <property type="molecule type" value="Genomic_DNA"/>
</dbReference>
<gene>
    <name evidence="3" type="ORF">ACFQPF_01190</name>
</gene>
<keyword evidence="1" id="KW-0597">Phosphoprotein</keyword>
<evidence type="ECO:0000313" key="3">
    <source>
        <dbReference type="EMBL" id="MFC7370292.1"/>
    </source>
</evidence>
<evidence type="ECO:0000259" key="2">
    <source>
        <dbReference type="PROSITE" id="PS50801"/>
    </source>
</evidence>
<dbReference type="PANTHER" id="PTHR33745">
    <property type="entry name" value="RSBT ANTAGONIST PROTEIN RSBS-RELATED"/>
    <property type="match status" value="1"/>
</dbReference>
<dbReference type="PANTHER" id="PTHR33745:SF3">
    <property type="entry name" value="RSBT CO-ANTAGONIST PROTEIN RSBRC"/>
    <property type="match status" value="1"/>
</dbReference>
<dbReference type="Pfam" id="PF01740">
    <property type="entry name" value="STAS"/>
    <property type="match status" value="1"/>
</dbReference>
<dbReference type="PROSITE" id="PS50801">
    <property type="entry name" value="STAS"/>
    <property type="match status" value="1"/>
</dbReference>
<comment type="caution">
    <text evidence="3">The sequence shown here is derived from an EMBL/GenBank/DDBJ whole genome shotgun (WGS) entry which is preliminary data.</text>
</comment>
<dbReference type="RefSeq" id="WP_379745281.1">
    <property type="nucleotide sequence ID" value="NZ_JBHTCP010000002.1"/>
</dbReference>
<dbReference type="SUPFAM" id="SSF52091">
    <property type="entry name" value="SpoIIaa-like"/>
    <property type="match status" value="1"/>
</dbReference>
<protein>
    <submittedName>
        <fullName evidence="3">STAS domain-containing protein</fullName>
    </submittedName>
</protein>
<dbReference type="InterPro" id="IPR036513">
    <property type="entry name" value="STAS_dom_sf"/>
</dbReference>
<dbReference type="InterPro" id="IPR018984">
    <property type="entry name" value="Histidine_kinase_N"/>
</dbReference>
<evidence type="ECO:0000256" key="1">
    <source>
        <dbReference type="ARBA" id="ARBA00022553"/>
    </source>
</evidence>
<dbReference type="CDD" id="cd07041">
    <property type="entry name" value="STAS_RsbR_RsbS_like"/>
    <property type="match status" value="1"/>
</dbReference>
<evidence type="ECO:0000313" key="4">
    <source>
        <dbReference type="Proteomes" id="UP001596549"/>
    </source>
</evidence>
<accession>A0ABW2NHY7</accession>
<dbReference type="Proteomes" id="UP001596549">
    <property type="component" value="Unassembled WGS sequence"/>
</dbReference>
<dbReference type="Gene3D" id="3.30.750.24">
    <property type="entry name" value="STAS domain"/>
    <property type="match status" value="1"/>
</dbReference>
<sequence length="282" mass="31964">MTSFNDQLIDFLEQKACDITEKWLQSRIPRGNSIYSSTQNEKVNELLREQNGLTIKTVISILFEDKSIYKENSERWAKMVAKSRAESDTPIFEVLDSVCEFREIFVDYMEEFFDSQPDITKEQIVKSTGIINRAFDHLSVKFAEYYYQYTMAKLEAQQELIQELSAPIIPITDSIAVLPLVGDIDTKRAKTIIEVIPAQCMKQQITHLSIDLSGVPVVDTMVANQLFHLIQTLELLGVTSMISGINPAFAIASVQLGINFDNVETHATLKNALEKMGINTRQ</sequence>
<dbReference type="InterPro" id="IPR002645">
    <property type="entry name" value="STAS_dom"/>
</dbReference>
<dbReference type="Pfam" id="PF09385">
    <property type="entry name" value="HisK_N"/>
    <property type="match status" value="1"/>
</dbReference>